<keyword evidence="2" id="KW-1185">Reference proteome</keyword>
<gene>
    <name evidence="1" type="ORF">F7R21_09660</name>
</gene>
<sequence length="164" mass="18116">MIRPTFAAAWAASTKIYDPARSGERVAEVIGGSVAAHIRDKTNPWRNTCAVRMSYILNDAGVIVPFMSGKTREGADRRHYFYRVRDVVSFLKVVWGAPQIVAYPPSGGGALAGKCGLILFEVHGWSDASGHATLFNGRQCYDACYFNEPGANYRTSRAYFWALK</sequence>
<dbReference type="Pfam" id="PF14113">
    <property type="entry name" value="Tae4"/>
    <property type="match status" value="1"/>
</dbReference>
<dbReference type="EMBL" id="VZOJ01000018">
    <property type="protein sequence ID" value="KAB0642975.1"/>
    <property type="molecule type" value="Genomic_DNA"/>
</dbReference>
<accession>A0A6H9SQ28</accession>
<dbReference type="RefSeq" id="WP_151064068.1">
    <property type="nucleotide sequence ID" value="NZ_CADFCV010000001.1"/>
</dbReference>
<protein>
    <submittedName>
        <fullName evidence="1">Cytoplasmic protein</fullName>
    </submittedName>
</protein>
<dbReference type="Gene3D" id="3.90.1720.70">
    <property type="match status" value="1"/>
</dbReference>
<name>A0A6H9SQ28_9BURK</name>
<dbReference type="OrthoDB" id="8480759at2"/>
<reference evidence="1 2" key="1">
    <citation type="submission" date="2019-09" db="EMBL/GenBank/DDBJ databases">
        <title>Draft genome sequences of 48 bacterial type strains from the CCUG.</title>
        <authorList>
            <person name="Tunovic T."/>
            <person name="Pineiro-Iglesias B."/>
            <person name="Unosson C."/>
            <person name="Inganas E."/>
            <person name="Ohlen M."/>
            <person name="Cardew S."/>
            <person name="Jensie-Markopoulos S."/>
            <person name="Salva-Serra F."/>
            <person name="Jaen-Luchoro D."/>
            <person name="Karlsson R."/>
            <person name="Svensson-Stadler L."/>
            <person name="Chun J."/>
            <person name="Moore E."/>
        </authorList>
    </citation>
    <scope>NUCLEOTIDE SEQUENCE [LARGE SCALE GENOMIC DNA]</scope>
    <source>
        <strain evidence="1 2">CCUG 54555</strain>
    </source>
</reference>
<evidence type="ECO:0000313" key="2">
    <source>
        <dbReference type="Proteomes" id="UP000430232"/>
    </source>
</evidence>
<dbReference type="InterPro" id="IPR025562">
    <property type="entry name" value="Tae4"/>
</dbReference>
<proteinExistence type="predicted"/>
<comment type="caution">
    <text evidence="1">The sequence shown here is derived from an EMBL/GenBank/DDBJ whole genome shotgun (WGS) entry which is preliminary data.</text>
</comment>
<evidence type="ECO:0000313" key="1">
    <source>
        <dbReference type="EMBL" id="KAB0642975.1"/>
    </source>
</evidence>
<dbReference type="Proteomes" id="UP000430232">
    <property type="component" value="Unassembled WGS sequence"/>
</dbReference>
<organism evidence="1 2">
    <name type="scientific">Burkholderia latens</name>
    <dbReference type="NCBI Taxonomy" id="488446"/>
    <lineage>
        <taxon>Bacteria</taxon>
        <taxon>Pseudomonadati</taxon>
        <taxon>Pseudomonadota</taxon>
        <taxon>Betaproteobacteria</taxon>
        <taxon>Burkholderiales</taxon>
        <taxon>Burkholderiaceae</taxon>
        <taxon>Burkholderia</taxon>
        <taxon>Burkholderia cepacia complex</taxon>
    </lineage>
</organism>
<dbReference type="AlphaFoldDB" id="A0A6H9SQ28"/>